<gene>
    <name evidence="1" type="ORF">Vretifemale_11872</name>
</gene>
<dbReference type="AlphaFoldDB" id="A0A8J4FSY1"/>
<evidence type="ECO:0000313" key="2">
    <source>
        <dbReference type="Proteomes" id="UP000747110"/>
    </source>
</evidence>
<evidence type="ECO:0000313" key="1">
    <source>
        <dbReference type="EMBL" id="GIL83060.1"/>
    </source>
</evidence>
<sequence length="195" mass="20544">APASAAGGGTDGNVPGVPGTIVVAFKEWLYMINPYVVFNFAQAQTFCEGSGAESAPLEGKESAVALAQLCGQYGRNCWYGGKAKGGYCPLYTAAAAGVEAVPCTTTAAFAVCAVKLSKKDQAMQRAREIPYVAQEQSLAGQLAQQGQQFAQLAVQQGQQYAQLAVQQGQQWVQQGQQFVQQIQGQLQDLGGRLFG</sequence>
<comment type="caution">
    <text evidence="1">The sequence shown here is derived from an EMBL/GenBank/DDBJ whole genome shotgun (WGS) entry which is preliminary data.</text>
</comment>
<reference evidence="1" key="1">
    <citation type="journal article" date="2021" name="Proc. Natl. Acad. Sci. U.S.A.">
        <title>Three genomes in the algal genus Volvox reveal the fate of a haploid sex-determining region after a transition to homothallism.</title>
        <authorList>
            <person name="Yamamoto K."/>
            <person name="Hamaji T."/>
            <person name="Kawai-Toyooka H."/>
            <person name="Matsuzaki R."/>
            <person name="Takahashi F."/>
            <person name="Nishimura Y."/>
            <person name="Kawachi M."/>
            <person name="Noguchi H."/>
            <person name="Minakuchi Y."/>
            <person name="Umen J.G."/>
            <person name="Toyoda A."/>
            <person name="Nozaki H."/>
        </authorList>
    </citation>
    <scope>NUCLEOTIDE SEQUENCE</scope>
    <source>
        <strain evidence="1">NIES-3786</strain>
    </source>
</reference>
<proteinExistence type="predicted"/>
<protein>
    <submittedName>
        <fullName evidence="1">Uncharacterized protein</fullName>
    </submittedName>
</protein>
<organism evidence="1 2">
    <name type="scientific">Volvox reticuliferus</name>
    <dbReference type="NCBI Taxonomy" id="1737510"/>
    <lineage>
        <taxon>Eukaryota</taxon>
        <taxon>Viridiplantae</taxon>
        <taxon>Chlorophyta</taxon>
        <taxon>core chlorophytes</taxon>
        <taxon>Chlorophyceae</taxon>
        <taxon>CS clade</taxon>
        <taxon>Chlamydomonadales</taxon>
        <taxon>Volvocaceae</taxon>
        <taxon>Volvox</taxon>
    </lineage>
</organism>
<dbReference type="Proteomes" id="UP000747110">
    <property type="component" value="Unassembled WGS sequence"/>
</dbReference>
<name>A0A8J4FSY1_9CHLO</name>
<dbReference type="EMBL" id="BNCP01000025">
    <property type="protein sequence ID" value="GIL83060.1"/>
    <property type="molecule type" value="Genomic_DNA"/>
</dbReference>
<keyword evidence="2" id="KW-1185">Reference proteome</keyword>
<accession>A0A8J4FSY1</accession>
<feature type="non-terminal residue" evidence="1">
    <location>
        <position position="1"/>
    </location>
</feature>